<dbReference type="AlphaFoldDB" id="A0A841BMT6"/>
<dbReference type="GO" id="GO:0004312">
    <property type="term" value="F:fatty acid synthase activity"/>
    <property type="evidence" value="ECO:0007669"/>
    <property type="project" value="TreeGrafter"/>
</dbReference>
<feature type="domain" description="Ketosynthase family 3 (KS3)" evidence="3">
    <location>
        <begin position="3"/>
        <end position="450"/>
    </location>
</feature>
<dbReference type="InterPro" id="IPR016039">
    <property type="entry name" value="Thiolase-like"/>
</dbReference>
<dbReference type="PANTHER" id="PTHR43775:SF51">
    <property type="entry name" value="INACTIVE PHENOLPHTHIOCEROL SYNTHESIS POLYKETIDE SYNTHASE TYPE I PKS1-RELATED"/>
    <property type="match status" value="1"/>
</dbReference>
<dbReference type="Gene3D" id="3.40.47.10">
    <property type="match status" value="2"/>
</dbReference>
<dbReference type="InterPro" id="IPR014030">
    <property type="entry name" value="Ketoacyl_synth_N"/>
</dbReference>
<evidence type="ECO:0000256" key="1">
    <source>
        <dbReference type="ARBA" id="ARBA00022679"/>
    </source>
</evidence>
<dbReference type="PANTHER" id="PTHR43775">
    <property type="entry name" value="FATTY ACID SYNTHASE"/>
    <property type="match status" value="1"/>
</dbReference>
<dbReference type="SUPFAM" id="SSF53901">
    <property type="entry name" value="Thiolase-like"/>
    <property type="match status" value="2"/>
</dbReference>
<keyword evidence="5" id="KW-1185">Reference proteome</keyword>
<dbReference type="Proteomes" id="UP000587527">
    <property type="component" value="Unassembled WGS sequence"/>
</dbReference>
<proteinExistence type="inferred from homology"/>
<comment type="caution">
    <text evidence="4">The sequence shown here is derived from an EMBL/GenBank/DDBJ whole genome shotgun (WGS) entry which is preliminary data.</text>
</comment>
<evidence type="ECO:0000313" key="5">
    <source>
        <dbReference type="Proteomes" id="UP000587527"/>
    </source>
</evidence>
<dbReference type="InterPro" id="IPR014031">
    <property type="entry name" value="Ketoacyl_synth_C"/>
</dbReference>
<evidence type="ECO:0000313" key="4">
    <source>
        <dbReference type="EMBL" id="MBB5868499.1"/>
    </source>
</evidence>
<reference evidence="4 5" key="1">
    <citation type="submission" date="2020-08" db="EMBL/GenBank/DDBJ databases">
        <title>Sequencing the genomes of 1000 actinobacteria strains.</title>
        <authorList>
            <person name="Klenk H.-P."/>
        </authorList>
    </citation>
    <scope>NUCLEOTIDE SEQUENCE [LARGE SCALE GENOMIC DNA]</scope>
    <source>
        <strain evidence="4 5">DSM 45362</strain>
    </source>
</reference>
<evidence type="ECO:0000256" key="2">
    <source>
        <dbReference type="RuleBase" id="RU003694"/>
    </source>
</evidence>
<name>A0A841BMT6_9ACTN</name>
<dbReference type="Pfam" id="PF02801">
    <property type="entry name" value="Ketoacyl-synt_C"/>
    <property type="match status" value="1"/>
</dbReference>
<dbReference type="RefSeq" id="WP_184834492.1">
    <property type="nucleotide sequence ID" value="NZ_JACHMN010000002.1"/>
</dbReference>
<dbReference type="CDD" id="cd00833">
    <property type="entry name" value="PKS"/>
    <property type="match status" value="1"/>
</dbReference>
<keyword evidence="1 2" id="KW-0808">Transferase</keyword>
<dbReference type="PROSITE" id="PS52004">
    <property type="entry name" value="KS3_2"/>
    <property type="match status" value="1"/>
</dbReference>
<sequence>MADDPIAIVGMGLAVPGANSPEQFWEVLRDGPDLFVEAPAGRWRTNAFAPGRVNVADKGYQPRIGMIADFQPHPRLAAEGADRMRDLDFNALWLRHCLYQALDGVARLPGDRFAFCVGLTADGSQRLIEHQLVAAVRDGLDATALDAEQRAAALEALLDRFPLARGPLEGCLPQSIADSACSGLLPPGTPVHVVDTACSSALYAVDRGIWEIRSGRAEMAVCGGAHTEQVTSAVLFAQLDGLTHNGTVRALDADADGTLFADGASLVVLKPLARAVADGDRILGVVSGVGLSSDGKGKGINAPSSSGQTAAFEAALRDAGVGPTAIDVVIAHATGTRAGDGVELVSIAEVFGRDDGDRVIVAANKNVVGHTGWAAGTVSLIHLLLCLRHARIPRQHRFVEVPPQVRAAAGRLRILLREQDWPTAPGSRPRAGVVTAFGFGGTNAALVVCSYEPGHRYGRDDPPPRTAPDDPIVVVARSSIEPGPQSGLGFGVHYPLPSRHQLLVPPSMARNIDRSQLMAVDCMHRLPDVVKRLCRLRPGAVGVFAAVFGPTRMMQAASLRIHFDDIAEALQPLAAAQPHLRDFLTGLRRHLDDTSPVTNPYTYPGAMPNLIAARITNYFDLRGPNLAIEGGEAALLKAFDAAAVFLHTGRLELALVLGVSSNTLPGWTASVRPLLSGAHAARIGEGAFLFAVTRRSTARHAGLPILAYLEASGLDPAATAQVPA</sequence>
<gene>
    <name evidence="4" type="ORF">F4553_001878</name>
</gene>
<organism evidence="4 5">
    <name type="scientific">Allocatelliglobosispora scoriae</name>
    <dbReference type="NCBI Taxonomy" id="643052"/>
    <lineage>
        <taxon>Bacteria</taxon>
        <taxon>Bacillati</taxon>
        <taxon>Actinomycetota</taxon>
        <taxon>Actinomycetes</taxon>
        <taxon>Micromonosporales</taxon>
        <taxon>Micromonosporaceae</taxon>
        <taxon>Allocatelliglobosispora</taxon>
    </lineage>
</organism>
<comment type="similarity">
    <text evidence="2">Belongs to the thiolase-like superfamily. Beta-ketoacyl-ACP synthases family.</text>
</comment>
<dbReference type="SMART" id="SM00825">
    <property type="entry name" value="PKS_KS"/>
    <property type="match status" value="1"/>
</dbReference>
<dbReference type="InterPro" id="IPR020841">
    <property type="entry name" value="PKS_Beta-ketoAc_synthase_dom"/>
</dbReference>
<evidence type="ECO:0000259" key="3">
    <source>
        <dbReference type="PROSITE" id="PS52004"/>
    </source>
</evidence>
<dbReference type="Pfam" id="PF00109">
    <property type="entry name" value="ketoacyl-synt"/>
    <property type="match status" value="2"/>
</dbReference>
<protein>
    <submittedName>
        <fullName evidence="4">Acyl transferase domain-containing protein</fullName>
    </submittedName>
</protein>
<dbReference type="InterPro" id="IPR050091">
    <property type="entry name" value="PKS_NRPS_Biosynth_Enz"/>
</dbReference>
<accession>A0A841BMT6</accession>
<dbReference type="EMBL" id="JACHMN010000002">
    <property type="protein sequence ID" value="MBB5868499.1"/>
    <property type="molecule type" value="Genomic_DNA"/>
</dbReference>
<dbReference type="GO" id="GO:0006633">
    <property type="term" value="P:fatty acid biosynthetic process"/>
    <property type="evidence" value="ECO:0007669"/>
    <property type="project" value="TreeGrafter"/>
</dbReference>